<dbReference type="InterPro" id="IPR001647">
    <property type="entry name" value="HTH_TetR"/>
</dbReference>
<sequence>MTKTSKTIQTRQNIQNALISLMETQSFNTITIANIVKEAGLNRSTFYRYFDDKYTLVEEIENEIINHLENTIISQGDLLLSDSDKYDVLFHVLSYFSKEASIATILLGENGDPSFVHKLTKSIKEHFPIGTKEAELPSKYTELVNDVKASAVIHFLSKFDTYLKKYTIEEIAYFFSLM</sequence>
<accession>A0A2N6UBP5</accession>
<dbReference type="Proteomes" id="UP000235701">
    <property type="component" value="Unassembled WGS sequence"/>
</dbReference>
<dbReference type="OrthoDB" id="9810250at2"/>
<protein>
    <submittedName>
        <fullName evidence="4">TetR/AcrR family transcriptional regulator</fullName>
    </submittedName>
</protein>
<name>A0A2N6UBP5_9LACT</name>
<reference evidence="4 5" key="1">
    <citation type="submission" date="2017-09" db="EMBL/GenBank/DDBJ databases">
        <title>Bacterial strain isolated from the female urinary microbiota.</title>
        <authorList>
            <person name="Thomas-White K."/>
            <person name="Kumar N."/>
            <person name="Forster S."/>
            <person name="Putonti C."/>
            <person name="Lawley T."/>
            <person name="Wolfe A.J."/>
        </authorList>
    </citation>
    <scope>NUCLEOTIDE SEQUENCE [LARGE SCALE GENOMIC DNA]</scope>
    <source>
        <strain evidence="4 5">UMB0240</strain>
    </source>
</reference>
<dbReference type="PANTHER" id="PTHR43479">
    <property type="entry name" value="ACREF/ENVCD OPERON REPRESSOR-RELATED"/>
    <property type="match status" value="1"/>
</dbReference>
<dbReference type="PROSITE" id="PS50977">
    <property type="entry name" value="HTH_TETR_2"/>
    <property type="match status" value="1"/>
</dbReference>
<dbReference type="PANTHER" id="PTHR43479:SF7">
    <property type="entry name" value="TETR-FAMILY TRANSCRIPTIONAL REGULATOR"/>
    <property type="match status" value="1"/>
</dbReference>
<gene>
    <name evidence="4" type="ORF">CJ191_08490</name>
</gene>
<evidence type="ECO:0000256" key="2">
    <source>
        <dbReference type="PROSITE-ProRule" id="PRU00335"/>
    </source>
</evidence>
<keyword evidence="1 2" id="KW-0238">DNA-binding</keyword>
<dbReference type="Pfam" id="PF00440">
    <property type="entry name" value="TetR_N"/>
    <property type="match status" value="1"/>
</dbReference>
<feature type="domain" description="HTH tetR-type" evidence="3">
    <location>
        <begin position="8"/>
        <end position="68"/>
    </location>
</feature>
<dbReference type="RefSeq" id="WP_070467390.1">
    <property type="nucleotide sequence ID" value="NZ_PNHQ01000028.1"/>
</dbReference>
<dbReference type="SUPFAM" id="SSF46689">
    <property type="entry name" value="Homeodomain-like"/>
    <property type="match status" value="1"/>
</dbReference>
<dbReference type="EMBL" id="PNHQ01000028">
    <property type="protein sequence ID" value="PMC78945.1"/>
    <property type="molecule type" value="Genomic_DNA"/>
</dbReference>
<dbReference type="InterPro" id="IPR050624">
    <property type="entry name" value="HTH-type_Tx_Regulator"/>
</dbReference>
<evidence type="ECO:0000259" key="3">
    <source>
        <dbReference type="PROSITE" id="PS50977"/>
    </source>
</evidence>
<evidence type="ECO:0000313" key="5">
    <source>
        <dbReference type="Proteomes" id="UP000235701"/>
    </source>
</evidence>
<proteinExistence type="predicted"/>
<organism evidence="4 5">
    <name type="scientific">Aerococcus viridans</name>
    <dbReference type="NCBI Taxonomy" id="1377"/>
    <lineage>
        <taxon>Bacteria</taxon>
        <taxon>Bacillati</taxon>
        <taxon>Bacillota</taxon>
        <taxon>Bacilli</taxon>
        <taxon>Lactobacillales</taxon>
        <taxon>Aerococcaceae</taxon>
        <taxon>Aerococcus</taxon>
    </lineage>
</organism>
<comment type="caution">
    <text evidence="4">The sequence shown here is derived from an EMBL/GenBank/DDBJ whole genome shotgun (WGS) entry which is preliminary data.</text>
</comment>
<keyword evidence="5" id="KW-1185">Reference proteome</keyword>
<evidence type="ECO:0000256" key="1">
    <source>
        <dbReference type="ARBA" id="ARBA00023125"/>
    </source>
</evidence>
<dbReference type="InterPro" id="IPR009057">
    <property type="entry name" value="Homeodomain-like_sf"/>
</dbReference>
<evidence type="ECO:0000313" key="4">
    <source>
        <dbReference type="EMBL" id="PMC78945.1"/>
    </source>
</evidence>
<dbReference type="Gene3D" id="1.10.357.10">
    <property type="entry name" value="Tetracycline Repressor, domain 2"/>
    <property type="match status" value="1"/>
</dbReference>
<dbReference type="GO" id="GO:0003677">
    <property type="term" value="F:DNA binding"/>
    <property type="evidence" value="ECO:0007669"/>
    <property type="project" value="UniProtKB-UniRule"/>
</dbReference>
<dbReference type="AlphaFoldDB" id="A0A2N6UBP5"/>
<feature type="DNA-binding region" description="H-T-H motif" evidence="2">
    <location>
        <begin position="31"/>
        <end position="50"/>
    </location>
</feature>